<dbReference type="GO" id="GO:0005886">
    <property type="term" value="C:plasma membrane"/>
    <property type="evidence" value="ECO:0007669"/>
    <property type="project" value="TreeGrafter"/>
</dbReference>
<proteinExistence type="inferred from homology"/>
<dbReference type="Gene3D" id="2.30.110.10">
    <property type="entry name" value="Electron Transport, Fmn-binding Protein, Chain A"/>
    <property type="match status" value="1"/>
</dbReference>
<dbReference type="EMBL" id="FONG01000017">
    <property type="protein sequence ID" value="SFF51653.1"/>
    <property type="molecule type" value="Genomic_DNA"/>
</dbReference>
<dbReference type="GO" id="GO:0070967">
    <property type="term" value="F:coenzyme F420 binding"/>
    <property type="evidence" value="ECO:0007669"/>
    <property type="project" value="TreeGrafter"/>
</dbReference>
<sequence>MSEATERVERNQLVINQFRANGGVLGGGGLPMLLLTTTGARTGRRLTSPMAYATDGDRLIVFAANGGRPQNPNWLHNLRAAPDAHVEVGTDSFDVRATITEGAERDRLWAAQLRTAPFFADFQARAGRTIPVVALTRV</sequence>
<dbReference type="InterPro" id="IPR004378">
    <property type="entry name" value="F420H2_quin_Rdtase"/>
</dbReference>
<dbReference type="SUPFAM" id="SSF50475">
    <property type="entry name" value="FMN-binding split barrel"/>
    <property type="match status" value="1"/>
</dbReference>
<dbReference type="Pfam" id="PF04075">
    <property type="entry name" value="F420H2_quin_red"/>
    <property type="match status" value="1"/>
</dbReference>
<dbReference type="Proteomes" id="UP000199323">
    <property type="component" value="Unassembled WGS sequence"/>
</dbReference>
<dbReference type="InterPro" id="IPR012349">
    <property type="entry name" value="Split_barrel_FMN-bd"/>
</dbReference>
<protein>
    <submittedName>
        <fullName evidence="3">Deazaflavin-dependent oxidoreductase, nitroreductase family</fullName>
    </submittedName>
</protein>
<evidence type="ECO:0000256" key="1">
    <source>
        <dbReference type="ARBA" id="ARBA00008710"/>
    </source>
</evidence>
<gene>
    <name evidence="3" type="ORF">SAMN05216251_11742</name>
</gene>
<accession>A0A1I2JCT4</accession>
<dbReference type="AlphaFoldDB" id="A0A1I2JCT4"/>
<dbReference type="PANTHER" id="PTHR39428:SF1">
    <property type="entry name" value="F420H(2)-DEPENDENT QUINONE REDUCTASE RV1261C"/>
    <property type="match status" value="1"/>
</dbReference>
<dbReference type="STRING" id="380248.SAMN05216251_11742"/>
<keyword evidence="4" id="KW-1185">Reference proteome</keyword>
<comment type="catalytic activity">
    <reaction evidence="2">
        <text>oxidized coenzyme F420-(gamma-L-Glu)(n) + a quinol + H(+) = reduced coenzyme F420-(gamma-L-Glu)(n) + a quinone</text>
        <dbReference type="Rhea" id="RHEA:39663"/>
        <dbReference type="Rhea" id="RHEA-COMP:12939"/>
        <dbReference type="Rhea" id="RHEA-COMP:14378"/>
        <dbReference type="ChEBI" id="CHEBI:15378"/>
        <dbReference type="ChEBI" id="CHEBI:24646"/>
        <dbReference type="ChEBI" id="CHEBI:132124"/>
        <dbReference type="ChEBI" id="CHEBI:133980"/>
        <dbReference type="ChEBI" id="CHEBI:139511"/>
    </reaction>
</comment>
<evidence type="ECO:0000256" key="2">
    <source>
        <dbReference type="ARBA" id="ARBA00049106"/>
    </source>
</evidence>
<comment type="similarity">
    <text evidence="1">Belongs to the F420H(2)-dependent quinone reductase family.</text>
</comment>
<evidence type="ECO:0000313" key="3">
    <source>
        <dbReference type="EMBL" id="SFF51653.1"/>
    </source>
</evidence>
<dbReference type="GO" id="GO:0016491">
    <property type="term" value="F:oxidoreductase activity"/>
    <property type="evidence" value="ECO:0007669"/>
    <property type="project" value="InterPro"/>
</dbReference>
<dbReference type="RefSeq" id="WP_245796325.1">
    <property type="nucleotide sequence ID" value="NZ_FONG01000017.1"/>
</dbReference>
<organism evidence="3 4">
    <name type="scientific">Actinacidiphila alni</name>
    <dbReference type="NCBI Taxonomy" id="380248"/>
    <lineage>
        <taxon>Bacteria</taxon>
        <taxon>Bacillati</taxon>
        <taxon>Actinomycetota</taxon>
        <taxon>Actinomycetes</taxon>
        <taxon>Kitasatosporales</taxon>
        <taxon>Streptomycetaceae</taxon>
        <taxon>Actinacidiphila</taxon>
    </lineage>
</organism>
<evidence type="ECO:0000313" key="4">
    <source>
        <dbReference type="Proteomes" id="UP000199323"/>
    </source>
</evidence>
<reference evidence="3 4" key="1">
    <citation type="submission" date="2016-10" db="EMBL/GenBank/DDBJ databases">
        <authorList>
            <person name="de Groot N.N."/>
        </authorList>
    </citation>
    <scope>NUCLEOTIDE SEQUENCE [LARGE SCALE GENOMIC DNA]</scope>
    <source>
        <strain evidence="3 4">CGMCC 4.3510</strain>
    </source>
</reference>
<dbReference type="PANTHER" id="PTHR39428">
    <property type="entry name" value="F420H(2)-DEPENDENT QUINONE REDUCTASE RV1261C"/>
    <property type="match status" value="1"/>
</dbReference>
<name>A0A1I2JCT4_9ACTN</name>
<dbReference type="NCBIfam" id="TIGR00026">
    <property type="entry name" value="hi_GC_TIGR00026"/>
    <property type="match status" value="1"/>
</dbReference>